<dbReference type="AlphaFoldDB" id="A0A7T8JTK1"/>
<dbReference type="GO" id="GO:0030896">
    <property type="term" value="C:checkpoint clamp complex"/>
    <property type="evidence" value="ECO:0007669"/>
    <property type="project" value="InterPro"/>
</dbReference>
<accession>A0A7T8JTK1</accession>
<dbReference type="GO" id="GO:0000077">
    <property type="term" value="P:DNA damage checkpoint signaling"/>
    <property type="evidence" value="ECO:0007669"/>
    <property type="project" value="InterPro"/>
</dbReference>
<dbReference type="InterPro" id="IPR007150">
    <property type="entry name" value="HUS1/Mec3"/>
</dbReference>
<feature type="compositionally biased region" description="Low complexity" evidence="1">
    <location>
        <begin position="1"/>
        <end position="17"/>
    </location>
</feature>
<evidence type="ECO:0000313" key="2">
    <source>
        <dbReference type="EMBL" id="QQP34632.1"/>
    </source>
</evidence>
<evidence type="ECO:0000313" key="3">
    <source>
        <dbReference type="Proteomes" id="UP000595437"/>
    </source>
</evidence>
<organism evidence="2 3">
    <name type="scientific">Caligus rogercresseyi</name>
    <name type="common">Sea louse</name>
    <dbReference type="NCBI Taxonomy" id="217165"/>
    <lineage>
        <taxon>Eukaryota</taxon>
        <taxon>Metazoa</taxon>
        <taxon>Ecdysozoa</taxon>
        <taxon>Arthropoda</taxon>
        <taxon>Crustacea</taxon>
        <taxon>Multicrustacea</taxon>
        <taxon>Hexanauplia</taxon>
        <taxon>Copepoda</taxon>
        <taxon>Siphonostomatoida</taxon>
        <taxon>Caligidae</taxon>
        <taxon>Caligus</taxon>
    </lineage>
</organism>
<protein>
    <submittedName>
        <fullName evidence="2">Checkpoint protein HUS1</fullName>
    </submittedName>
</protein>
<keyword evidence="3" id="KW-1185">Reference proteome</keyword>
<feature type="region of interest" description="Disordered" evidence="1">
    <location>
        <begin position="1"/>
        <end position="22"/>
    </location>
</feature>
<dbReference type="EMBL" id="CP045906">
    <property type="protein sequence ID" value="QQP34632.1"/>
    <property type="molecule type" value="Genomic_DNA"/>
</dbReference>
<reference evidence="3" key="1">
    <citation type="submission" date="2021-01" db="EMBL/GenBank/DDBJ databases">
        <title>Caligus Genome Assembly.</title>
        <authorList>
            <person name="Gallardo-Escarate C."/>
        </authorList>
    </citation>
    <scope>NUCLEOTIDE SEQUENCE [LARGE SCALE GENOMIC DNA]</scope>
</reference>
<name>A0A7T8JTK1_CALRO</name>
<gene>
    <name evidence="2" type="ORF">FKW44_022582</name>
</gene>
<evidence type="ECO:0000256" key="1">
    <source>
        <dbReference type="SAM" id="MobiDB-lite"/>
    </source>
</evidence>
<dbReference type="Gene3D" id="3.70.10.10">
    <property type="match status" value="1"/>
</dbReference>
<proteinExistence type="predicted"/>
<dbReference type="Proteomes" id="UP000595437">
    <property type="component" value="Chromosome 17"/>
</dbReference>
<dbReference type="Pfam" id="PF04005">
    <property type="entry name" value="Hus1"/>
    <property type="match status" value="1"/>
</dbReference>
<dbReference type="OrthoDB" id="10063861at2759"/>
<sequence length="94" mass="10190">MTLQVDTSSNDSDPSSSGGTLRLKLETESISLGTHFTGLEIPKITHTGTSEPPGGVSHNGTTASVKIELRRFNLFLHSEQINPRKVIANFLNEK</sequence>